<protein>
    <submittedName>
        <fullName evidence="2">Uncharacterized protein</fullName>
    </submittedName>
</protein>
<evidence type="ECO:0000313" key="3">
    <source>
        <dbReference type="Proteomes" id="UP000051010"/>
    </source>
</evidence>
<dbReference type="AlphaFoldDB" id="A0A0R1YQD2"/>
<keyword evidence="1" id="KW-1133">Transmembrane helix</keyword>
<reference evidence="2 3" key="1">
    <citation type="journal article" date="2015" name="Genome Announc.">
        <title>Expanding the biotechnology potential of lactobacilli through comparative genomics of 213 strains and associated genera.</title>
        <authorList>
            <person name="Sun Z."/>
            <person name="Harris H.M."/>
            <person name="McCann A."/>
            <person name="Guo C."/>
            <person name="Argimon S."/>
            <person name="Zhang W."/>
            <person name="Yang X."/>
            <person name="Jeffery I.B."/>
            <person name="Cooney J.C."/>
            <person name="Kagawa T.F."/>
            <person name="Liu W."/>
            <person name="Song Y."/>
            <person name="Salvetti E."/>
            <person name="Wrobel A."/>
            <person name="Rasinkangas P."/>
            <person name="Parkhill J."/>
            <person name="Rea M.C."/>
            <person name="O'Sullivan O."/>
            <person name="Ritari J."/>
            <person name="Douillard F.P."/>
            <person name="Paul Ross R."/>
            <person name="Yang R."/>
            <person name="Briner A.E."/>
            <person name="Felis G.E."/>
            <person name="de Vos W.M."/>
            <person name="Barrangou R."/>
            <person name="Klaenhammer T.R."/>
            <person name="Caufield P.W."/>
            <person name="Cui Y."/>
            <person name="Zhang H."/>
            <person name="O'Toole P.W."/>
        </authorList>
    </citation>
    <scope>NUCLEOTIDE SEQUENCE [LARGE SCALE GENOMIC DNA]</scope>
    <source>
        <strain evidence="2 3">DSM 18390</strain>
    </source>
</reference>
<keyword evidence="1" id="KW-0472">Membrane</keyword>
<dbReference type="Proteomes" id="UP000051010">
    <property type="component" value="Unassembled WGS sequence"/>
</dbReference>
<keyword evidence="1" id="KW-0812">Transmembrane</keyword>
<evidence type="ECO:0000256" key="1">
    <source>
        <dbReference type="SAM" id="Phobius"/>
    </source>
</evidence>
<gene>
    <name evidence="2" type="ORF">FD47_GL000173</name>
</gene>
<dbReference type="PATRIC" id="fig|1423786.4.peg.173"/>
<comment type="caution">
    <text evidence="2">The sequence shown here is derived from an EMBL/GenBank/DDBJ whole genome shotgun (WGS) entry which is preliminary data.</text>
</comment>
<name>A0A0R1YQD2_9LACO</name>
<feature type="transmembrane region" description="Helical" evidence="1">
    <location>
        <begin position="39"/>
        <end position="57"/>
    </location>
</feature>
<dbReference type="EMBL" id="AZFZ01000010">
    <property type="protein sequence ID" value="KRM44718.1"/>
    <property type="molecule type" value="Genomic_DNA"/>
</dbReference>
<evidence type="ECO:0000313" key="2">
    <source>
        <dbReference type="EMBL" id="KRM44718.1"/>
    </source>
</evidence>
<organism evidence="2 3">
    <name type="scientific">Lentilactobacillus parafarraginis DSM 18390 = JCM 14109</name>
    <dbReference type="NCBI Taxonomy" id="1423786"/>
    <lineage>
        <taxon>Bacteria</taxon>
        <taxon>Bacillati</taxon>
        <taxon>Bacillota</taxon>
        <taxon>Bacilli</taxon>
        <taxon>Lactobacillales</taxon>
        <taxon>Lactobacillaceae</taxon>
        <taxon>Lentilactobacillus</taxon>
    </lineage>
</organism>
<feature type="transmembrane region" description="Helical" evidence="1">
    <location>
        <begin position="6"/>
        <end position="27"/>
    </location>
</feature>
<accession>A0A0R1YQD2</accession>
<sequence>MKTALYILSGISDVMIIVFIFMAMYEFARKDQTKPNHHFGWWAIFCIALTFGLLVLASPSRG</sequence>
<proteinExistence type="predicted"/>
<dbReference type="RefSeq" id="WP_008212731.1">
    <property type="nucleotide sequence ID" value="NZ_AZFZ01000010.1"/>
</dbReference>